<dbReference type="AlphaFoldDB" id="A0A494X2T3"/>
<dbReference type="Proteomes" id="UP000270342">
    <property type="component" value="Unassembled WGS sequence"/>
</dbReference>
<comment type="caution">
    <text evidence="1">The sequence shown here is derived from an EMBL/GenBank/DDBJ whole genome shotgun (WGS) entry which is preliminary data.</text>
</comment>
<name>A0A494X2T3_9BURK</name>
<reference evidence="1 2" key="1">
    <citation type="submission" date="2018-10" db="EMBL/GenBank/DDBJ databases">
        <title>Robbsia sp. DHC34, isolated from soil.</title>
        <authorList>
            <person name="Gao Z.-H."/>
            <person name="Qiu L.-H."/>
        </authorList>
    </citation>
    <scope>NUCLEOTIDE SEQUENCE [LARGE SCALE GENOMIC DNA]</scope>
    <source>
        <strain evidence="1 2">DHC34</strain>
    </source>
</reference>
<proteinExistence type="predicted"/>
<evidence type="ECO:0000313" key="2">
    <source>
        <dbReference type="Proteomes" id="UP000270342"/>
    </source>
</evidence>
<dbReference type="EMBL" id="RBZU01000019">
    <property type="protein sequence ID" value="RKP44672.1"/>
    <property type="molecule type" value="Genomic_DNA"/>
</dbReference>
<evidence type="ECO:0000313" key="1">
    <source>
        <dbReference type="EMBL" id="RKP44672.1"/>
    </source>
</evidence>
<organism evidence="1 2">
    <name type="scientific">Pararobbsia silviterrae</name>
    <dbReference type="NCBI Taxonomy" id="1792498"/>
    <lineage>
        <taxon>Bacteria</taxon>
        <taxon>Pseudomonadati</taxon>
        <taxon>Pseudomonadota</taxon>
        <taxon>Betaproteobacteria</taxon>
        <taxon>Burkholderiales</taxon>
        <taxon>Burkholderiaceae</taxon>
        <taxon>Pararobbsia</taxon>
    </lineage>
</organism>
<accession>A0A494X2T3</accession>
<keyword evidence="2" id="KW-1185">Reference proteome</keyword>
<sequence>MAMTDSTDPTSGTTMVSALFPDAACAIADLRAMLSMSAGGLINLSKVSDTTLWNKLMAAEAEAERILKTFFGAVEVLPDNCDPSEIAAFEAAGTRYTLVSAFDYDPDLFRNDAWGYMRLPFAPIQQLHSVKIVFPAPFLQDYTVPEDWIRLDSKYGDLQLVPTTTAPVTPVGAYAVAMWGGTVYPQAVQMRYRCGLTNASGTVVTSFAQHWNDLVDVVQRMAIMKLLRMAFLPTSASISADGLSQSKSFDYKVWQDGIDEVLKGGKGANGGLFVQIHGAMGLVG</sequence>
<protein>
    <submittedName>
        <fullName evidence="1">Uncharacterized protein</fullName>
    </submittedName>
</protein>
<gene>
    <name evidence="1" type="ORF">D7S86_26955</name>
</gene>